<dbReference type="EMBL" id="KB638418">
    <property type="protein sequence ID" value="EMS12682.1"/>
    <property type="molecule type" value="Genomic_DNA"/>
</dbReference>
<accession>M7VXI8</accession>
<protein>
    <submittedName>
        <fullName evidence="1">Competence protein ComEC, putative</fullName>
    </submittedName>
</protein>
<gene>
    <name evidence="1" type="ORF">KM1_190480</name>
</gene>
<dbReference type="AlphaFoldDB" id="M7VXI8"/>
<evidence type="ECO:0000313" key="1">
    <source>
        <dbReference type="EMBL" id="EMS12682.1"/>
    </source>
</evidence>
<feature type="non-terminal residue" evidence="1">
    <location>
        <position position="1"/>
    </location>
</feature>
<dbReference type="Proteomes" id="UP000030780">
    <property type="component" value="Unassembled WGS sequence"/>
</dbReference>
<sequence>IYLTEDCNAAVTDKFDKIVIVGSEIIVHYQPKSSSFTVSNIGNTFKHSYNVKKNKPQRKACGVI</sequence>
<evidence type="ECO:0000313" key="2">
    <source>
        <dbReference type="Proteomes" id="UP000030780"/>
    </source>
</evidence>
<name>M7VXI8_ENTHI</name>
<reference evidence="1 2" key="1">
    <citation type="submission" date="2013-01" db="EMBL/GenBank/DDBJ databases">
        <authorList>
            <person name="Inman J."/>
            <person name="Zafar N."/>
            <person name="Lorenzi H."/>
            <person name="Caler E."/>
        </authorList>
    </citation>
    <scope>NUCLEOTIDE SEQUENCE [LARGE SCALE GENOMIC DNA]</scope>
    <source>
        <strain evidence="1 2">HM-3:IMSS</strain>
    </source>
</reference>
<dbReference type="VEuPathDB" id="AmoebaDB:KM1_190480"/>
<dbReference type="OrthoDB" id="10407402at2759"/>
<organism evidence="1 2">
    <name type="scientific">Entamoeba histolytica HM-3:IMSS</name>
    <dbReference type="NCBI Taxonomy" id="885315"/>
    <lineage>
        <taxon>Eukaryota</taxon>
        <taxon>Amoebozoa</taxon>
        <taxon>Evosea</taxon>
        <taxon>Archamoebae</taxon>
        <taxon>Mastigamoebida</taxon>
        <taxon>Entamoebidae</taxon>
        <taxon>Entamoeba</taxon>
    </lineage>
</organism>
<proteinExistence type="predicted"/>